<dbReference type="VEuPathDB" id="TriTrypDB:C3747_12g484"/>
<dbReference type="VEuPathDB" id="TriTrypDB:C4B63_68g118"/>
<dbReference type="Proteomes" id="UP000246121">
    <property type="component" value="Unassembled WGS sequence"/>
</dbReference>
<dbReference type="InterPro" id="IPR020581">
    <property type="entry name" value="GDC_P"/>
</dbReference>
<dbReference type="VEuPathDB" id="TriTrypDB:TcCL_Unassigned01979"/>
<evidence type="ECO:0000313" key="3">
    <source>
        <dbReference type="EMBL" id="PWU88782.1"/>
    </source>
</evidence>
<gene>
    <name evidence="3" type="ORF">C4B63_68g118</name>
</gene>
<proteinExistence type="predicted"/>
<dbReference type="GO" id="GO:0005960">
    <property type="term" value="C:glycine cleavage complex"/>
    <property type="evidence" value="ECO:0007669"/>
    <property type="project" value="TreeGrafter"/>
</dbReference>
<dbReference type="VEuPathDB" id="TriTrypDB:TcBrA4_0114700"/>
<dbReference type="VEuPathDB" id="TriTrypDB:TCSYLVIO_000772"/>
<reference evidence="3 4" key="1">
    <citation type="journal article" date="2018" name="Microb. Genom.">
        <title>Expanding an expanded genome: long-read sequencing of Trypanosoma cruzi.</title>
        <authorList>
            <person name="Berna L."/>
            <person name="Rodriguez M."/>
            <person name="Chiribao M.L."/>
            <person name="Parodi-Talice A."/>
            <person name="Pita S."/>
            <person name="Rijo G."/>
            <person name="Alvarez-Valin F."/>
            <person name="Robello C."/>
        </authorList>
    </citation>
    <scope>NUCLEOTIDE SEQUENCE [LARGE SCALE GENOMIC DNA]</scope>
    <source>
        <strain evidence="3 4">Dm28c</strain>
    </source>
</reference>
<accession>A0A2V2UZW6</accession>
<evidence type="ECO:0000259" key="2">
    <source>
        <dbReference type="Pfam" id="PF21478"/>
    </source>
</evidence>
<dbReference type="EMBL" id="PRFA01000068">
    <property type="protein sequence ID" value="PWU88782.1"/>
    <property type="molecule type" value="Genomic_DNA"/>
</dbReference>
<sequence length="294" mass="32676">MPCHFSQIVALRVNIAGLRVIRSYHNSKKESHRNVCLIPESAHGTNFALALLAGMVIVKIKCLANGRIDMKDLENSCQKHTKNLLCIMITYPSTYGLFDREILAITSMVHYDGGQCYIDGANMNAMVGYTATGCIGGDVCQINLHKTFSIPHGGGGPGMGPIAVRQHLASFLPRSVFIQNVGGSQPFGHVSQAAYGSASILPVSYLLMLMLGSRGLKTCTEYAILNANCLKKRPDGHCPVLFLGENDFCAHEFIIDLRPLKKKQHKLRQKMWRNDLWIMAFTHLPWHFLLREHS</sequence>
<keyword evidence="1" id="KW-0663">Pyridoxal phosphate</keyword>
<dbReference type="GO" id="GO:0019464">
    <property type="term" value="P:glycine decarboxylation via glycine cleavage system"/>
    <property type="evidence" value="ECO:0007669"/>
    <property type="project" value="TreeGrafter"/>
</dbReference>
<organism evidence="3 4">
    <name type="scientific">Trypanosoma cruzi</name>
    <dbReference type="NCBI Taxonomy" id="5693"/>
    <lineage>
        <taxon>Eukaryota</taxon>
        <taxon>Discoba</taxon>
        <taxon>Euglenozoa</taxon>
        <taxon>Kinetoplastea</taxon>
        <taxon>Metakinetoplastina</taxon>
        <taxon>Trypanosomatida</taxon>
        <taxon>Trypanosomatidae</taxon>
        <taxon>Trypanosoma</taxon>
        <taxon>Schizotrypanum</taxon>
    </lineage>
</organism>
<dbReference type="GO" id="GO:0005739">
    <property type="term" value="C:mitochondrion"/>
    <property type="evidence" value="ECO:0007669"/>
    <property type="project" value="TreeGrafter"/>
</dbReference>
<feature type="domain" description="Glycine dehydrogenase C-terminal" evidence="2">
    <location>
        <begin position="220"/>
        <end position="264"/>
    </location>
</feature>
<dbReference type="VEuPathDB" id="TriTrypDB:TcYC6_0065050"/>
<dbReference type="Pfam" id="PF21478">
    <property type="entry name" value="GcvP2_C"/>
    <property type="match status" value="1"/>
</dbReference>
<dbReference type="Gene3D" id="3.40.640.10">
    <property type="entry name" value="Type I PLP-dependent aspartate aminotransferase-like (Major domain)"/>
    <property type="match status" value="1"/>
</dbReference>
<dbReference type="VEuPathDB" id="TriTrypDB:TcG_11881"/>
<dbReference type="PANTHER" id="PTHR11773:SF1">
    <property type="entry name" value="GLYCINE DEHYDROGENASE (DECARBOXYLATING), MITOCHONDRIAL"/>
    <property type="match status" value="1"/>
</dbReference>
<evidence type="ECO:0000256" key="1">
    <source>
        <dbReference type="ARBA" id="ARBA00022898"/>
    </source>
</evidence>
<comment type="caution">
    <text evidence="3">The sequence shown here is derived from an EMBL/GenBank/DDBJ whole genome shotgun (WGS) entry which is preliminary data.</text>
</comment>
<dbReference type="GO" id="GO:0004375">
    <property type="term" value="F:glycine dehydrogenase (decarboxylating) activity"/>
    <property type="evidence" value="ECO:0007669"/>
    <property type="project" value="InterPro"/>
</dbReference>
<dbReference type="InterPro" id="IPR015421">
    <property type="entry name" value="PyrdxlP-dep_Trfase_major"/>
</dbReference>
<protein>
    <submittedName>
        <fullName evidence="3">Putative glycine dehydrogenase [decarboxylating]</fullName>
    </submittedName>
</protein>
<dbReference type="GO" id="GO:0016594">
    <property type="term" value="F:glycine binding"/>
    <property type="evidence" value="ECO:0007669"/>
    <property type="project" value="TreeGrafter"/>
</dbReference>
<name>A0A2V2UZW6_TRYCR</name>
<evidence type="ECO:0000313" key="4">
    <source>
        <dbReference type="Proteomes" id="UP000246121"/>
    </source>
</evidence>
<dbReference type="PANTHER" id="PTHR11773">
    <property type="entry name" value="GLYCINE DEHYDROGENASE, DECARBOXYLATING"/>
    <property type="match status" value="1"/>
</dbReference>
<dbReference type="SUPFAM" id="SSF53383">
    <property type="entry name" value="PLP-dependent transferases"/>
    <property type="match status" value="1"/>
</dbReference>
<dbReference type="GO" id="GO:0030170">
    <property type="term" value="F:pyridoxal phosphate binding"/>
    <property type="evidence" value="ECO:0007669"/>
    <property type="project" value="TreeGrafter"/>
</dbReference>
<dbReference type="InterPro" id="IPR015424">
    <property type="entry name" value="PyrdxlP-dep_Trfase"/>
</dbReference>
<dbReference type="AlphaFoldDB" id="A0A2V2UZW6"/>
<dbReference type="InterPro" id="IPR049316">
    <property type="entry name" value="GDC-P_C"/>
</dbReference>